<reference evidence="8" key="1">
    <citation type="submission" date="2021-04" db="EMBL/GenBank/DDBJ databases">
        <title>First draft genome resource for Brassicaceae pathogens Fusarium oxysporum f. sp. raphani and Fusarium oxysporum f. sp. rapae.</title>
        <authorList>
            <person name="Asai S."/>
        </authorList>
    </citation>
    <scope>NUCLEOTIDE SEQUENCE</scope>
    <source>
        <strain evidence="8">Tf1208</strain>
    </source>
</reference>
<accession>A0A8J5NGH8</accession>
<dbReference type="InterPro" id="IPR049326">
    <property type="entry name" value="Rhodopsin_dom_fungi"/>
</dbReference>
<dbReference type="GO" id="GO:0016020">
    <property type="term" value="C:membrane"/>
    <property type="evidence" value="ECO:0007669"/>
    <property type="project" value="UniProtKB-SubCell"/>
</dbReference>
<dbReference type="PANTHER" id="PTHR33048">
    <property type="entry name" value="PTH11-LIKE INTEGRAL MEMBRANE PROTEIN (AFU_ORTHOLOGUE AFUA_5G11245)"/>
    <property type="match status" value="1"/>
</dbReference>
<name>A0A8J5NGH8_FUSOX</name>
<dbReference type="Proteomes" id="UP000694050">
    <property type="component" value="Unassembled WGS sequence"/>
</dbReference>
<feature type="transmembrane region" description="Helical" evidence="6">
    <location>
        <begin position="133"/>
        <end position="153"/>
    </location>
</feature>
<comment type="caution">
    <text evidence="8">The sequence shown here is derived from an EMBL/GenBank/DDBJ whole genome shotgun (WGS) entry which is preliminary data.</text>
</comment>
<evidence type="ECO:0000313" key="9">
    <source>
        <dbReference type="Proteomes" id="UP000694050"/>
    </source>
</evidence>
<gene>
    <name evidence="8" type="ORF">Forpe1208_v016797</name>
</gene>
<evidence type="ECO:0000256" key="3">
    <source>
        <dbReference type="ARBA" id="ARBA00022989"/>
    </source>
</evidence>
<feature type="transmembrane region" description="Helical" evidence="6">
    <location>
        <begin position="20"/>
        <end position="41"/>
    </location>
</feature>
<feature type="transmembrane region" description="Helical" evidence="6">
    <location>
        <begin position="94"/>
        <end position="121"/>
    </location>
</feature>
<comment type="subcellular location">
    <subcellularLocation>
        <location evidence="1">Membrane</location>
        <topology evidence="1">Multi-pass membrane protein</topology>
    </subcellularLocation>
</comment>
<keyword evidence="3 6" id="KW-1133">Transmembrane helix</keyword>
<organism evidence="8 9">
    <name type="scientific">Fusarium oxysporum f. sp. rapae</name>
    <dbReference type="NCBI Taxonomy" id="485398"/>
    <lineage>
        <taxon>Eukaryota</taxon>
        <taxon>Fungi</taxon>
        <taxon>Dikarya</taxon>
        <taxon>Ascomycota</taxon>
        <taxon>Pezizomycotina</taxon>
        <taxon>Sordariomycetes</taxon>
        <taxon>Hypocreomycetidae</taxon>
        <taxon>Hypocreales</taxon>
        <taxon>Nectriaceae</taxon>
        <taxon>Fusarium</taxon>
        <taxon>Fusarium oxysporum species complex</taxon>
    </lineage>
</organism>
<feature type="domain" description="Rhodopsin" evidence="7">
    <location>
        <begin position="37"/>
        <end position="277"/>
    </location>
</feature>
<dbReference type="InterPro" id="IPR052337">
    <property type="entry name" value="SAT4-like"/>
</dbReference>
<sequence length="358" mass="39316">MTSRPDLTPQFLAYDDGPFIIRMSIAMGLLATLFVGLRVWARTYTRIKHGLDDSIIISAMLFIYGFIVITVYRGGSGKHLAANLMAEPRVFSRAVLYLSVGDILYATSIALLKASILVMYCRIFPLRSMKVGGYSLGVIVLMWWIAVCLLAIFQCRPVRKAWGMSTTEGTCIDKGIWFTSVAVPNIVTDVAILALPVRQVSLLRLSSARKMAVSGIFLLGGFVVIVSCLRLRCLLDLRGGEDGDFTQLVACVWWWSDVEISIGCVSACLPTLRPLARLLVGLFRRHTMSNRITDGLNNVETIGCARSRHPQDMTGNGVESCERLGDEGAPTADLNLRQGHSNEVSTVALGNQDSHLQN</sequence>
<dbReference type="PANTHER" id="PTHR33048:SF47">
    <property type="entry name" value="INTEGRAL MEMBRANE PROTEIN-RELATED"/>
    <property type="match status" value="1"/>
</dbReference>
<evidence type="ECO:0000256" key="4">
    <source>
        <dbReference type="ARBA" id="ARBA00023136"/>
    </source>
</evidence>
<dbReference type="EMBL" id="JAELUQ010000016">
    <property type="protein sequence ID" value="KAG7402927.1"/>
    <property type="molecule type" value="Genomic_DNA"/>
</dbReference>
<proteinExistence type="inferred from homology"/>
<evidence type="ECO:0000259" key="7">
    <source>
        <dbReference type="Pfam" id="PF20684"/>
    </source>
</evidence>
<evidence type="ECO:0000313" key="8">
    <source>
        <dbReference type="EMBL" id="KAG7402927.1"/>
    </source>
</evidence>
<evidence type="ECO:0000256" key="6">
    <source>
        <dbReference type="SAM" id="Phobius"/>
    </source>
</evidence>
<feature type="transmembrane region" description="Helical" evidence="6">
    <location>
        <begin position="211"/>
        <end position="229"/>
    </location>
</feature>
<feature type="transmembrane region" description="Helical" evidence="6">
    <location>
        <begin position="53"/>
        <end position="74"/>
    </location>
</feature>
<comment type="similarity">
    <text evidence="5">Belongs to the SAT4 family.</text>
</comment>
<keyword evidence="4 6" id="KW-0472">Membrane</keyword>
<protein>
    <submittedName>
        <fullName evidence="8">Satratoxin biosynthesis SC1 cluster protein 4</fullName>
    </submittedName>
</protein>
<evidence type="ECO:0000256" key="2">
    <source>
        <dbReference type="ARBA" id="ARBA00022692"/>
    </source>
</evidence>
<evidence type="ECO:0000256" key="1">
    <source>
        <dbReference type="ARBA" id="ARBA00004141"/>
    </source>
</evidence>
<keyword evidence="2 6" id="KW-0812">Transmembrane</keyword>
<dbReference type="Pfam" id="PF20684">
    <property type="entry name" value="Fung_rhodopsin"/>
    <property type="match status" value="1"/>
</dbReference>
<evidence type="ECO:0000256" key="5">
    <source>
        <dbReference type="ARBA" id="ARBA00038359"/>
    </source>
</evidence>
<dbReference type="AlphaFoldDB" id="A0A8J5NGH8"/>